<feature type="compositionally biased region" description="Polar residues" evidence="1">
    <location>
        <begin position="141"/>
        <end position="151"/>
    </location>
</feature>
<feature type="compositionally biased region" description="Basic and acidic residues" evidence="1">
    <location>
        <begin position="187"/>
        <end position="202"/>
    </location>
</feature>
<evidence type="ECO:0000256" key="1">
    <source>
        <dbReference type="SAM" id="MobiDB-lite"/>
    </source>
</evidence>
<keyword evidence="3" id="KW-1185">Reference proteome</keyword>
<feature type="compositionally biased region" description="Polar residues" evidence="1">
    <location>
        <begin position="72"/>
        <end position="98"/>
    </location>
</feature>
<dbReference type="AlphaFoldDB" id="A0AA38KBQ5"/>
<feature type="region of interest" description="Disordered" evidence="1">
    <location>
        <begin position="72"/>
        <end position="155"/>
    </location>
</feature>
<dbReference type="Proteomes" id="UP001163798">
    <property type="component" value="Unassembled WGS sequence"/>
</dbReference>
<proteinExistence type="predicted"/>
<sequence length="407" mass="45450">MVQIDDIVRDCQEAHDRRQYWKTQYYDLRDQGDRQDAKTSSTVAVAKKLDKGKGKEVTTVPLQNRITTTEAQMTTRASLPLSQRLSPMEGDSNSQSILENARALGSGQPLMSGQAGTSLSGGSVSTPLPPHTGGKRKRDSAPTSIPQQGTVSYDDLYTEPTGEVQYSYKAYQLEHYLTDMEDDDSEPDAHPNRLKGKQRELQNKVNREARRQMDAVKNKEFDVLCGMVTKLPFQVPTSVEEVERIIKTLEESDNVHPWRPLWKTVHSMIAMHKRARHVPRAEHSAVDDAVIDQFTTVPQWYIAEMNRQGHTVPKLFEPKPLQKKARHAAAGASLYEAGPSNIASTSATMDGEVMADVPTFANGTIIERFPTVLERRMLHYHTFAIRKTKDFTGARSGPVGAGRPPAK</sequence>
<gene>
    <name evidence="2" type="ORF">GGU10DRAFT_337131</name>
</gene>
<feature type="compositionally biased region" description="Polar residues" evidence="1">
    <location>
        <begin position="109"/>
        <end position="126"/>
    </location>
</feature>
<name>A0AA38KBQ5_9AGAR</name>
<protein>
    <submittedName>
        <fullName evidence="2">Uncharacterized protein</fullName>
    </submittedName>
</protein>
<evidence type="ECO:0000313" key="3">
    <source>
        <dbReference type="Proteomes" id="UP001163798"/>
    </source>
</evidence>
<reference evidence="2" key="1">
    <citation type="submission" date="2022-08" db="EMBL/GenBank/DDBJ databases">
        <authorList>
            <consortium name="DOE Joint Genome Institute"/>
            <person name="Min B."/>
            <person name="Riley R."/>
            <person name="Sierra-Patev S."/>
            <person name="Naranjo-Ortiz M."/>
            <person name="Looney B."/>
            <person name="Konkel Z."/>
            <person name="Slot J.C."/>
            <person name="Sakamoto Y."/>
            <person name="Steenwyk J.L."/>
            <person name="Rokas A."/>
            <person name="Carro J."/>
            <person name="Camarero S."/>
            <person name="Ferreira P."/>
            <person name="Molpeceres G."/>
            <person name="Ruiz-Duenas F.J."/>
            <person name="Serrano A."/>
            <person name="Henrissat B."/>
            <person name="Drula E."/>
            <person name="Hughes K.W."/>
            <person name="Mata J.L."/>
            <person name="Ishikawa N.K."/>
            <person name="Vargas-Isla R."/>
            <person name="Ushijima S."/>
            <person name="Smith C.A."/>
            <person name="Ahrendt S."/>
            <person name="Andreopoulos W."/>
            <person name="He G."/>
            <person name="Labutti K."/>
            <person name="Lipzen A."/>
            <person name="Ng V."/>
            <person name="Sandor L."/>
            <person name="Barry K."/>
            <person name="Martinez A.T."/>
            <person name="Xiao Y."/>
            <person name="Gibbons J.G."/>
            <person name="Terashima K."/>
            <person name="Hibbett D.S."/>
            <person name="Grigoriev I.V."/>
        </authorList>
    </citation>
    <scope>NUCLEOTIDE SEQUENCE</scope>
    <source>
        <strain evidence="2">TFB10291</strain>
    </source>
</reference>
<comment type="caution">
    <text evidence="2">The sequence shown here is derived from an EMBL/GenBank/DDBJ whole genome shotgun (WGS) entry which is preliminary data.</text>
</comment>
<evidence type="ECO:0000313" key="2">
    <source>
        <dbReference type="EMBL" id="KAJ3780493.1"/>
    </source>
</evidence>
<organism evidence="2 3">
    <name type="scientific">Lentinula aff. detonsa</name>
    <dbReference type="NCBI Taxonomy" id="2804958"/>
    <lineage>
        <taxon>Eukaryota</taxon>
        <taxon>Fungi</taxon>
        <taxon>Dikarya</taxon>
        <taxon>Basidiomycota</taxon>
        <taxon>Agaricomycotina</taxon>
        <taxon>Agaricomycetes</taxon>
        <taxon>Agaricomycetidae</taxon>
        <taxon>Agaricales</taxon>
        <taxon>Marasmiineae</taxon>
        <taxon>Omphalotaceae</taxon>
        <taxon>Lentinula</taxon>
    </lineage>
</organism>
<dbReference type="EMBL" id="MU793722">
    <property type="protein sequence ID" value="KAJ3780493.1"/>
    <property type="molecule type" value="Genomic_DNA"/>
</dbReference>
<accession>A0AA38KBQ5</accession>
<feature type="region of interest" description="Disordered" evidence="1">
    <location>
        <begin position="181"/>
        <end position="202"/>
    </location>
</feature>